<dbReference type="GO" id="GO:0000166">
    <property type="term" value="F:nucleotide binding"/>
    <property type="evidence" value="ECO:0007669"/>
    <property type="project" value="InterPro"/>
</dbReference>
<dbReference type="InterPro" id="IPR000683">
    <property type="entry name" value="Gfo/Idh/MocA-like_OxRdtase_N"/>
</dbReference>
<dbReference type="OrthoDB" id="9813657at2"/>
<sequence length="307" mass="32982">MSIAIAIIGYGKIAEDQHVPAIRANPDFHLAASVSRRLAGPPGVPAFASIADLSASGLPIDAVALCNTPTERPATAFEALAAGWHVLMEKPPAATLAVAEQIAAAARAAGVSLFASWHCRFGPAVAAAKALLSGRRIDSLLIDWREDVRKWHPGQQWIWQPGGFGVFDPGINGLSLLSEILPVELAISAARLETPANHQTPIAARLDFSGPGIPANAHGLFDWLEPDDRWNIHIGFEGHTLLLSHGGSRLTLDEVPQEVGNEGEYPPLYRRFAELVNHRESEVDLRPLQLVADAFLLGERVTVPAFE</sequence>
<organism evidence="2 3">
    <name type="scientific">Sandaracinobacter neustonicus</name>
    <dbReference type="NCBI Taxonomy" id="1715348"/>
    <lineage>
        <taxon>Bacteria</taxon>
        <taxon>Pseudomonadati</taxon>
        <taxon>Pseudomonadota</taxon>
        <taxon>Alphaproteobacteria</taxon>
        <taxon>Sphingomonadales</taxon>
        <taxon>Sphingosinicellaceae</taxon>
        <taxon>Sandaracinobacter</taxon>
    </lineage>
</organism>
<comment type="caution">
    <text evidence="2">The sequence shown here is derived from an EMBL/GenBank/DDBJ whole genome shotgun (WGS) entry which is preliminary data.</text>
</comment>
<dbReference type="InterPro" id="IPR036291">
    <property type="entry name" value="NAD(P)-bd_dom_sf"/>
</dbReference>
<dbReference type="Gene3D" id="3.40.50.720">
    <property type="entry name" value="NAD(P)-binding Rossmann-like Domain"/>
    <property type="match status" value="1"/>
</dbReference>
<feature type="domain" description="Gfo/Idh/MocA-like oxidoreductase N-terminal" evidence="1">
    <location>
        <begin position="4"/>
        <end position="114"/>
    </location>
</feature>
<proteinExistence type="predicted"/>
<dbReference type="PANTHER" id="PTHR43818:SF7">
    <property type="entry name" value="DEHYDROGENASE"/>
    <property type="match status" value="1"/>
</dbReference>
<dbReference type="AlphaFoldDB" id="A0A501XLL9"/>
<protein>
    <submittedName>
        <fullName evidence="2">Gfo/Idh/MocA family oxidoreductase</fullName>
    </submittedName>
</protein>
<evidence type="ECO:0000259" key="1">
    <source>
        <dbReference type="Pfam" id="PF01408"/>
    </source>
</evidence>
<dbReference type="Proteomes" id="UP000319897">
    <property type="component" value="Unassembled WGS sequence"/>
</dbReference>
<accession>A0A501XLL9</accession>
<gene>
    <name evidence="2" type="ORF">FJQ54_08255</name>
</gene>
<name>A0A501XLL9_9SPHN</name>
<dbReference type="RefSeq" id="WP_140927944.1">
    <property type="nucleotide sequence ID" value="NZ_VFSU01000022.1"/>
</dbReference>
<evidence type="ECO:0000313" key="3">
    <source>
        <dbReference type="Proteomes" id="UP000319897"/>
    </source>
</evidence>
<dbReference type="InterPro" id="IPR050463">
    <property type="entry name" value="Gfo/Idh/MocA_oxidrdct_glycsds"/>
</dbReference>
<dbReference type="SUPFAM" id="SSF51735">
    <property type="entry name" value="NAD(P)-binding Rossmann-fold domains"/>
    <property type="match status" value="1"/>
</dbReference>
<evidence type="ECO:0000313" key="2">
    <source>
        <dbReference type="EMBL" id="TPE61572.1"/>
    </source>
</evidence>
<dbReference type="Gene3D" id="3.30.360.10">
    <property type="entry name" value="Dihydrodipicolinate Reductase, domain 2"/>
    <property type="match status" value="1"/>
</dbReference>
<dbReference type="Pfam" id="PF01408">
    <property type="entry name" value="GFO_IDH_MocA"/>
    <property type="match status" value="1"/>
</dbReference>
<keyword evidence="3" id="KW-1185">Reference proteome</keyword>
<reference evidence="2 3" key="1">
    <citation type="submission" date="2019-06" db="EMBL/GenBank/DDBJ databases">
        <authorList>
            <person name="Lee I."/>
            <person name="Jang G.I."/>
            <person name="Hwang C.Y."/>
        </authorList>
    </citation>
    <scope>NUCLEOTIDE SEQUENCE [LARGE SCALE GENOMIC DNA]</scope>
    <source>
        <strain evidence="2 3">PAMC 28131</strain>
    </source>
</reference>
<dbReference type="EMBL" id="VFSU01000022">
    <property type="protein sequence ID" value="TPE61572.1"/>
    <property type="molecule type" value="Genomic_DNA"/>
</dbReference>
<dbReference type="PANTHER" id="PTHR43818">
    <property type="entry name" value="BCDNA.GH03377"/>
    <property type="match status" value="1"/>
</dbReference>